<keyword evidence="8" id="KW-1185">Reference proteome</keyword>
<dbReference type="RefSeq" id="WP_245989779.1">
    <property type="nucleotide sequence ID" value="NZ_RKHJ01000001.1"/>
</dbReference>
<dbReference type="EMBL" id="RKHJ01000001">
    <property type="protein sequence ID" value="ROR65864.1"/>
    <property type="molecule type" value="Genomic_DNA"/>
</dbReference>
<dbReference type="GO" id="GO:0005886">
    <property type="term" value="C:plasma membrane"/>
    <property type="evidence" value="ECO:0007669"/>
    <property type="project" value="UniProtKB-SubCell"/>
</dbReference>
<feature type="transmembrane region" description="Helical" evidence="6">
    <location>
        <begin position="13"/>
        <end position="46"/>
    </location>
</feature>
<evidence type="ECO:0000313" key="8">
    <source>
        <dbReference type="Proteomes" id="UP000275456"/>
    </source>
</evidence>
<organism evidence="7 8">
    <name type="scientific">Agrococcus jenensis</name>
    <dbReference type="NCBI Taxonomy" id="46353"/>
    <lineage>
        <taxon>Bacteria</taxon>
        <taxon>Bacillati</taxon>
        <taxon>Actinomycetota</taxon>
        <taxon>Actinomycetes</taxon>
        <taxon>Micrococcales</taxon>
        <taxon>Microbacteriaceae</taxon>
        <taxon>Agrococcus</taxon>
    </lineage>
</organism>
<sequence>MTESEETDQRRPILALVGIGLFAGFLSGMFGIGGGIVIVPLLVLLARFGRRRAAGTSLAAIVPSALVGVGSYAAAGHVDWLVALILVIGSVIGAQVGAHLLHKLPVLAIRWAFIVFLAAVAVSLFFVVPSREAETALDPWSIAALVVLGFITGVLSGILGVGGGIIIVPMLILLFGQSDLVAKGTSLAMMIPTAISGTIGNLRKRNVDLLSALVVGLSACVTTALGAAAAIALDPRTASILFAVFLVVLIVRLVVEAVKMGHEE</sequence>
<dbReference type="InterPro" id="IPR002781">
    <property type="entry name" value="TM_pro_TauE-like"/>
</dbReference>
<dbReference type="InterPro" id="IPR051598">
    <property type="entry name" value="TSUP/Inactive_protease-like"/>
</dbReference>
<evidence type="ECO:0000256" key="3">
    <source>
        <dbReference type="ARBA" id="ARBA00022692"/>
    </source>
</evidence>
<reference evidence="7 8" key="1">
    <citation type="submission" date="2018-11" db="EMBL/GenBank/DDBJ databases">
        <title>Sequencing the genomes of 1000 actinobacteria strains.</title>
        <authorList>
            <person name="Klenk H.-P."/>
        </authorList>
    </citation>
    <scope>NUCLEOTIDE SEQUENCE [LARGE SCALE GENOMIC DNA]</scope>
    <source>
        <strain evidence="7 8">DSM 9580</strain>
    </source>
</reference>
<evidence type="ECO:0000256" key="4">
    <source>
        <dbReference type="ARBA" id="ARBA00022989"/>
    </source>
</evidence>
<keyword evidence="4 6" id="KW-1133">Transmembrane helix</keyword>
<accession>A0A3N2AS66</accession>
<name>A0A3N2AS66_9MICO</name>
<comment type="subcellular location">
    <subcellularLocation>
        <location evidence="6">Cell membrane</location>
        <topology evidence="6">Multi-pass membrane protein</topology>
    </subcellularLocation>
    <subcellularLocation>
        <location evidence="1">Membrane</location>
        <topology evidence="1">Multi-pass membrane protein</topology>
    </subcellularLocation>
</comment>
<feature type="transmembrane region" description="Helical" evidence="6">
    <location>
        <begin position="108"/>
        <end position="128"/>
    </location>
</feature>
<evidence type="ECO:0000256" key="5">
    <source>
        <dbReference type="ARBA" id="ARBA00023136"/>
    </source>
</evidence>
<keyword evidence="3 6" id="KW-0812">Transmembrane</keyword>
<dbReference type="PANTHER" id="PTHR43701">
    <property type="entry name" value="MEMBRANE TRANSPORTER PROTEIN MJ0441-RELATED"/>
    <property type="match status" value="1"/>
</dbReference>
<comment type="similarity">
    <text evidence="2 6">Belongs to the 4-toluene sulfonate uptake permease (TSUP) (TC 2.A.102) family.</text>
</comment>
<keyword evidence="5 6" id="KW-0472">Membrane</keyword>
<dbReference type="Proteomes" id="UP000275456">
    <property type="component" value="Unassembled WGS sequence"/>
</dbReference>
<evidence type="ECO:0000256" key="6">
    <source>
        <dbReference type="RuleBase" id="RU363041"/>
    </source>
</evidence>
<dbReference type="AlphaFoldDB" id="A0A3N2AS66"/>
<evidence type="ECO:0000256" key="2">
    <source>
        <dbReference type="ARBA" id="ARBA00009142"/>
    </source>
</evidence>
<dbReference type="PANTHER" id="PTHR43701:SF2">
    <property type="entry name" value="MEMBRANE TRANSPORTER PROTEIN YJNA-RELATED"/>
    <property type="match status" value="1"/>
</dbReference>
<protein>
    <recommendedName>
        <fullName evidence="6">Probable membrane transporter protein</fullName>
    </recommendedName>
</protein>
<proteinExistence type="inferred from homology"/>
<dbReference type="Pfam" id="PF01925">
    <property type="entry name" value="TauE"/>
    <property type="match status" value="2"/>
</dbReference>
<feature type="transmembrane region" description="Helical" evidence="6">
    <location>
        <begin position="53"/>
        <end position="74"/>
    </location>
</feature>
<feature type="transmembrane region" description="Helical" evidence="6">
    <location>
        <begin position="238"/>
        <end position="255"/>
    </location>
</feature>
<feature type="transmembrane region" description="Helical" evidence="6">
    <location>
        <begin position="140"/>
        <end position="173"/>
    </location>
</feature>
<feature type="transmembrane region" description="Helical" evidence="6">
    <location>
        <begin position="209"/>
        <end position="232"/>
    </location>
</feature>
<gene>
    <name evidence="7" type="ORF">EDD26_1234</name>
</gene>
<keyword evidence="6" id="KW-1003">Cell membrane</keyword>
<evidence type="ECO:0000313" key="7">
    <source>
        <dbReference type="EMBL" id="ROR65864.1"/>
    </source>
</evidence>
<feature type="transmembrane region" description="Helical" evidence="6">
    <location>
        <begin position="80"/>
        <end position="101"/>
    </location>
</feature>
<evidence type="ECO:0000256" key="1">
    <source>
        <dbReference type="ARBA" id="ARBA00004141"/>
    </source>
</evidence>
<comment type="caution">
    <text evidence="7">The sequence shown here is derived from an EMBL/GenBank/DDBJ whole genome shotgun (WGS) entry which is preliminary data.</text>
</comment>